<keyword evidence="2" id="KW-1185">Reference proteome</keyword>
<evidence type="ECO:0000313" key="1">
    <source>
        <dbReference type="EMBL" id="QSQ18798.1"/>
    </source>
</evidence>
<proteinExistence type="predicted"/>
<dbReference type="SUPFAM" id="SSF102462">
    <property type="entry name" value="Peptidyl-tRNA hydrolase II"/>
    <property type="match status" value="1"/>
</dbReference>
<dbReference type="InterPro" id="IPR023476">
    <property type="entry name" value="Pep_tRNA_hydro_II_dom_sf"/>
</dbReference>
<name>A0ABX7NJH1_9BACT</name>
<organism evidence="1 2">
    <name type="scientific">Pyxidicoccus parkwayensis</name>
    <dbReference type="NCBI Taxonomy" id="2813578"/>
    <lineage>
        <taxon>Bacteria</taxon>
        <taxon>Pseudomonadati</taxon>
        <taxon>Myxococcota</taxon>
        <taxon>Myxococcia</taxon>
        <taxon>Myxococcales</taxon>
        <taxon>Cystobacterineae</taxon>
        <taxon>Myxococcaceae</taxon>
        <taxon>Pyxidicoccus</taxon>
    </lineage>
</organism>
<reference evidence="1 2" key="1">
    <citation type="submission" date="2021-02" db="EMBL/GenBank/DDBJ databases">
        <title>De Novo genome assembly of isolated myxobacteria.</title>
        <authorList>
            <person name="Stevens D.C."/>
        </authorList>
    </citation>
    <scope>NUCLEOTIDE SEQUENCE [LARGE SCALE GENOMIC DNA]</scope>
    <source>
        <strain evidence="2">SCPEA02</strain>
    </source>
</reference>
<dbReference type="Pfam" id="PF09391">
    <property type="entry name" value="DUF2000"/>
    <property type="match status" value="1"/>
</dbReference>
<accession>A0ABX7NJH1</accession>
<dbReference type="Gene3D" id="3.40.1490.10">
    <property type="entry name" value="Bit1"/>
    <property type="match status" value="1"/>
</dbReference>
<dbReference type="EMBL" id="CP071090">
    <property type="protein sequence ID" value="QSQ18798.1"/>
    <property type="molecule type" value="Genomic_DNA"/>
</dbReference>
<sequence length="136" mass="15172">MQFDTKIAVLLRDDLLAWQRLNVTAFTVSGIATLPDVVGEAYEDASGRRYRPMLKQPVLVFQATREQLREAYAKAVGSDETQLSIYTEDLFSTPHDEANRAAVRGVRSEDLNLVGLAVRGRKKAMDKLTKGLVLHP</sequence>
<dbReference type="RefSeq" id="WP_206720386.1">
    <property type="nucleotide sequence ID" value="NZ_CP071090.1"/>
</dbReference>
<dbReference type="Proteomes" id="UP000662747">
    <property type="component" value="Chromosome"/>
</dbReference>
<gene>
    <name evidence="1" type="ORF">JY651_25915</name>
</gene>
<protein>
    <submittedName>
        <fullName evidence="1">DUF2000 domain-containing protein</fullName>
    </submittedName>
</protein>
<evidence type="ECO:0000313" key="2">
    <source>
        <dbReference type="Proteomes" id="UP000662747"/>
    </source>
</evidence>
<dbReference type="InterPro" id="IPR018988">
    <property type="entry name" value="DUF2000"/>
</dbReference>